<feature type="DNA-binding region" description="OmpR/PhoB-type" evidence="7">
    <location>
        <begin position="124"/>
        <end position="222"/>
    </location>
</feature>
<feature type="domain" description="OmpR/PhoB-type" evidence="9">
    <location>
        <begin position="124"/>
        <end position="222"/>
    </location>
</feature>
<accession>A0ABY5P4D7</accession>
<organism evidence="10 11">
    <name type="scientific">Fundicoccus culcitae</name>
    <dbReference type="NCBI Taxonomy" id="2969821"/>
    <lineage>
        <taxon>Bacteria</taxon>
        <taxon>Bacillati</taxon>
        <taxon>Bacillota</taxon>
        <taxon>Bacilli</taxon>
        <taxon>Lactobacillales</taxon>
        <taxon>Aerococcaceae</taxon>
        <taxon>Fundicoccus</taxon>
    </lineage>
</organism>
<sequence length="227" mass="26180">MATITIVEDDQLLRQELRYLLEKTGYEVRTMTQFDDQLIENIKISETDLLLLDLNLPHQSGFEICKQLTATTNLPILVLTTRDQLKDELKALELGADDYVTKPFNTEKLLARIQSVLRRSSGQTHINRLGSLQLDTQTFTVYVHNQVKVLNQNEGKILLYLMQLSPQTVTKEALTYFVWGTNQYIDENTLQVNIGRLRKNLNELGLFNSIETVRGQGYRLRHLQKEG</sequence>
<dbReference type="PROSITE" id="PS50110">
    <property type="entry name" value="RESPONSE_REGULATORY"/>
    <property type="match status" value="1"/>
</dbReference>
<evidence type="ECO:0000256" key="6">
    <source>
        <dbReference type="PROSITE-ProRule" id="PRU00169"/>
    </source>
</evidence>
<dbReference type="SMART" id="SM00448">
    <property type="entry name" value="REC"/>
    <property type="match status" value="1"/>
</dbReference>
<evidence type="ECO:0000256" key="3">
    <source>
        <dbReference type="ARBA" id="ARBA00023015"/>
    </source>
</evidence>
<dbReference type="PROSITE" id="PS51755">
    <property type="entry name" value="OMPR_PHOB"/>
    <property type="match status" value="1"/>
</dbReference>
<gene>
    <name evidence="10" type="ORF">NRE15_10035</name>
</gene>
<dbReference type="Gene3D" id="3.40.50.2300">
    <property type="match status" value="1"/>
</dbReference>
<name>A0ABY5P4D7_9LACT</name>
<dbReference type="PANTHER" id="PTHR48111:SF40">
    <property type="entry name" value="PHOSPHATE REGULON TRANSCRIPTIONAL REGULATORY PROTEIN PHOB"/>
    <property type="match status" value="1"/>
</dbReference>
<dbReference type="EMBL" id="CP102453">
    <property type="protein sequence ID" value="UUX33240.1"/>
    <property type="molecule type" value="Genomic_DNA"/>
</dbReference>
<evidence type="ECO:0000313" key="11">
    <source>
        <dbReference type="Proteomes" id="UP001315967"/>
    </source>
</evidence>
<protein>
    <submittedName>
        <fullName evidence="10">Response regulator transcription factor</fullName>
    </submittedName>
</protein>
<dbReference type="InterPro" id="IPR016032">
    <property type="entry name" value="Sig_transdc_resp-reg_C-effctor"/>
</dbReference>
<proteinExistence type="predicted"/>
<keyword evidence="4 7" id="KW-0238">DNA-binding</keyword>
<evidence type="ECO:0000259" key="9">
    <source>
        <dbReference type="PROSITE" id="PS51755"/>
    </source>
</evidence>
<dbReference type="SUPFAM" id="SSF46894">
    <property type="entry name" value="C-terminal effector domain of the bipartite response regulators"/>
    <property type="match status" value="1"/>
</dbReference>
<evidence type="ECO:0000256" key="2">
    <source>
        <dbReference type="ARBA" id="ARBA00023012"/>
    </source>
</evidence>
<evidence type="ECO:0000256" key="1">
    <source>
        <dbReference type="ARBA" id="ARBA00022553"/>
    </source>
</evidence>
<dbReference type="SMART" id="SM00862">
    <property type="entry name" value="Trans_reg_C"/>
    <property type="match status" value="1"/>
</dbReference>
<dbReference type="Pfam" id="PF00072">
    <property type="entry name" value="Response_reg"/>
    <property type="match status" value="1"/>
</dbReference>
<dbReference type="InterPro" id="IPR011006">
    <property type="entry name" value="CheY-like_superfamily"/>
</dbReference>
<dbReference type="InterPro" id="IPR036388">
    <property type="entry name" value="WH-like_DNA-bd_sf"/>
</dbReference>
<keyword evidence="3" id="KW-0805">Transcription regulation</keyword>
<dbReference type="CDD" id="cd00383">
    <property type="entry name" value="trans_reg_C"/>
    <property type="match status" value="1"/>
</dbReference>
<evidence type="ECO:0000313" key="10">
    <source>
        <dbReference type="EMBL" id="UUX33240.1"/>
    </source>
</evidence>
<evidence type="ECO:0000259" key="8">
    <source>
        <dbReference type="PROSITE" id="PS50110"/>
    </source>
</evidence>
<reference evidence="10 11" key="1">
    <citation type="submission" date="2022-08" db="EMBL/GenBank/DDBJ databases">
        <title>Aerococcaceae sp. nov isolated from spoiled eye mask.</title>
        <authorList>
            <person name="Zhou G."/>
            <person name="Xie X.-B."/>
            <person name="Shi Q.-S."/>
            <person name="Wang Y.-S."/>
            <person name="Wen X."/>
            <person name="Peng H."/>
            <person name="Yang X.-J."/>
            <person name="Tao H.-B."/>
            <person name="Huang X.-M."/>
        </authorList>
    </citation>
    <scope>NUCLEOTIDE SEQUENCE [LARGE SCALE GENOMIC DNA]</scope>
    <source>
        <strain evidence="11">DM20194951</strain>
    </source>
</reference>
<keyword evidence="1 6" id="KW-0597">Phosphoprotein</keyword>
<dbReference type="Proteomes" id="UP001315967">
    <property type="component" value="Chromosome"/>
</dbReference>
<evidence type="ECO:0000256" key="4">
    <source>
        <dbReference type="ARBA" id="ARBA00023125"/>
    </source>
</evidence>
<dbReference type="Gene3D" id="6.10.250.690">
    <property type="match status" value="1"/>
</dbReference>
<evidence type="ECO:0000256" key="7">
    <source>
        <dbReference type="PROSITE-ProRule" id="PRU01091"/>
    </source>
</evidence>
<keyword evidence="2" id="KW-0902">Two-component regulatory system</keyword>
<dbReference type="InterPro" id="IPR001789">
    <property type="entry name" value="Sig_transdc_resp-reg_receiver"/>
</dbReference>
<dbReference type="PANTHER" id="PTHR48111">
    <property type="entry name" value="REGULATOR OF RPOS"/>
    <property type="match status" value="1"/>
</dbReference>
<feature type="domain" description="Response regulatory" evidence="8">
    <location>
        <begin position="3"/>
        <end position="117"/>
    </location>
</feature>
<dbReference type="Gene3D" id="1.10.10.10">
    <property type="entry name" value="Winged helix-like DNA-binding domain superfamily/Winged helix DNA-binding domain"/>
    <property type="match status" value="1"/>
</dbReference>
<feature type="modified residue" description="4-aspartylphosphate" evidence="6">
    <location>
        <position position="53"/>
    </location>
</feature>
<keyword evidence="11" id="KW-1185">Reference proteome</keyword>
<dbReference type="SUPFAM" id="SSF52172">
    <property type="entry name" value="CheY-like"/>
    <property type="match status" value="1"/>
</dbReference>
<dbReference type="RefSeq" id="WP_313792743.1">
    <property type="nucleotide sequence ID" value="NZ_CP102453.1"/>
</dbReference>
<dbReference type="InterPro" id="IPR001867">
    <property type="entry name" value="OmpR/PhoB-type_DNA-bd"/>
</dbReference>
<evidence type="ECO:0000256" key="5">
    <source>
        <dbReference type="ARBA" id="ARBA00023163"/>
    </source>
</evidence>
<keyword evidence="5" id="KW-0804">Transcription</keyword>
<dbReference type="Pfam" id="PF00486">
    <property type="entry name" value="Trans_reg_C"/>
    <property type="match status" value="1"/>
</dbReference>
<dbReference type="InterPro" id="IPR039420">
    <property type="entry name" value="WalR-like"/>
</dbReference>